<dbReference type="KEGG" id="dao:Desac_1088"/>
<evidence type="ECO:0000313" key="4">
    <source>
        <dbReference type="EMBL" id="AEB08952.1"/>
    </source>
</evidence>
<dbReference type="RefSeq" id="WP_013706064.1">
    <property type="nucleotide sequence ID" value="NC_015388.1"/>
</dbReference>
<dbReference type="CDD" id="cd00293">
    <property type="entry name" value="USP-like"/>
    <property type="match status" value="1"/>
</dbReference>
<protein>
    <recommendedName>
        <fullName evidence="2">Universal stress protein</fullName>
    </recommendedName>
</protein>
<organism evidence="4 5">
    <name type="scientific">Desulfobacca acetoxidans (strain ATCC 700848 / DSM 11109 / ASRB2)</name>
    <dbReference type="NCBI Taxonomy" id="880072"/>
    <lineage>
        <taxon>Bacteria</taxon>
        <taxon>Pseudomonadati</taxon>
        <taxon>Thermodesulfobacteriota</taxon>
        <taxon>Desulfobaccia</taxon>
        <taxon>Desulfobaccales</taxon>
        <taxon>Desulfobaccaceae</taxon>
        <taxon>Desulfobacca</taxon>
    </lineage>
</organism>
<evidence type="ECO:0000256" key="2">
    <source>
        <dbReference type="PIRNR" id="PIRNR006276"/>
    </source>
</evidence>
<sequence>MIVIEKILFPVDLSESVNSFIPYVVTMTRKFNATLYIATVTPDVSSITSFFVPHTDIRSLQYEVQQGAAHHIKALADRLEGVERVEVCVLVGDPADQIIDLARQEEIDLIIMGTRGRSGLQKSIFGSVCDRVIRSAICPVFSISPMD</sequence>
<accession>F2NHB0</accession>
<dbReference type="Proteomes" id="UP000000483">
    <property type="component" value="Chromosome"/>
</dbReference>
<dbReference type="eggNOG" id="COG0589">
    <property type="taxonomic scope" value="Bacteria"/>
</dbReference>
<comment type="similarity">
    <text evidence="1 2">Belongs to the universal stress protein A family.</text>
</comment>
<dbReference type="SUPFAM" id="SSF52402">
    <property type="entry name" value="Adenine nucleotide alpha hydrolases-like"/>
    <property type="match status" value="1"/>
</dbReference>
<reference evidence="4 5" key="1">
    <citation type="journal article" date="2011" name="Stand. Genomic Sci.">
        <title>Complete genome sequence of the acetate-degrading sulfate reducer Desulfobacca acetoxidans type strain (ASRB2).</title>
        <authorList>
            <person name="Goker M."/>
            <person name="Teshima H."/>
            <person name="Lapidus A."/>
            <person name="Nolan M."/>
            <person name="Lucas S."/>
            <person name="Hammon N."/>
            <person name="Deshpande S."/>
            <person name="Cheng J.F."/>
            <person name="Tapia R."/>
            <person name="Han C."/>
            <person name="Goodwin L."/>
            <person name="Pitluck S."/>
            <person name="Huntemann M."/>
            <person name="Liolios K."/>
            <person name="Ivanova N."/>
            <person name="Pagani I."/>
            <person name="Mavromatis K."/>
            <person name="Ovchinikova G."/>
            <person name="Pati A."/>
            <person name="Chen A."/>
            <person name="Palaniappan K."/>
            <person name="Land M."/>
            <person name="Hauser L."/>
            <person name="Brambilla E.M."/>
            <person name="Rohde M."/>
            <person name="Spring S."/>
            <person name="Detter J.C."/>
            <person name="Woyke T."/>
            <person name="Bristow J."/>
            <person name="Eisen J.A."/>
            <person name="Markowitz V."/>
            <person name="Hugenholtz P."/>
            <person name="Kyrpides N.C."/>
            <person name="Klenk H.P."/>
        </authorList>
    </citation>
    <scope>NUCLEOTIDE SEQUENCE [LARGE SCALE GENOMIC DNA]</scope>
    <source>
        <strain evidence="5">ATCC 700848 / DSM 11109 / ASRB2</strain>
    </source>
</reference>
<comment type="subcellular location">
    <subcellularLocation>
        <location evidence="2">Cytoplasm</location>
    </subcellularLocation>
</comment>
<keyword evidence="2" id="KW-0963">Cytoplasm</keyword>
<dbReference type="InterPro" id="IPR006016">
    <property type="entry name" value="UspA"/>
</dbReference>
<dbReference type="STRING" id="880072.Desac_1088"/>
<feature type="domain" description="UspA" evidence="3">
    <location>
        <begin position="5"/>
        <end position="140"/>
    </location>
</feature>
<dbReference type="InterPro" id="IPR014729">
    <property type="entry name" value="Rossmann-like_a/b/a_fold"/>
</dbReference>
<dbReference type="PANTHER" id="PTHR46268">
    <property type="entry name" value="STRESS RESPONSE PROTEIN NHAX"/>
    <property type="match status" value="1"/>
</dbReference>
<reference evidence="5" key="2">
    <citation type="submission" date="2011-03" db="EMBL/GenBank/DDBJ databases">
        <title>The complete genome of Desulfobacca acetoxidans DSM 11109.</title>
        <authorList>
            <consortium name="US DOE Joint Genome Institute (JGI-PGF)"/>
            <person name="Lucas S."/>
            <person name="Copeland A."/>
            <person name="Lapidus A."/>
            <person name="Bruce D."/>
            <person name="Goodwin L."/>
            <person name="Pitluck S."/>
            <person name="Peters L."/>
            <person name="Kyrpides N."/>
            <person name="Mavromatis K."/>
            <person name="Ivanova N."/>
            <person name="Ovchinnikova G."/>
            <person name="Teshima H."/>
            <person name="Detter J.C."/>
            <person name="Han C."/>
            <person name="Land M."/>
            <person name="Hauser L."/>
            <person name="Markowitz V."/>
            <person name="Cheng J.-F."/>
            <person name="Hugenholtz P."/>
            <person name="Woyke T."/>
            <person name="Wu D."/>
            <person name="Spring S."/>
            <person name="Schueler E."/>
            <person name="Brambilla E."/>
            <person name="Klenk H.-P."/>
            <person name="Eisen J.A."/>
        </authorList>
    </citation>
    <scope>NUCLEOTIDE SEQUENCE [LARGE SCALE GENOMIC DNA]</scope>
    <source>
        <strain evidence="5">ATCC 700848 / DSM 11109 / ASRB2</strain>
    </source>
</reference>
<dbReference type="PRINTS" id="PR01438">
    <property type="entry name" value="UNVRSLSTRESS"/>
</dbReference>
<evidence type="ECO:0000256" key="1">
    <source>
        <dbReference type="ARBA" id="ARBA00008791"/>
    </source>
</evidence>
<dbReference type="EMBL" id="CP002629">
    <property type="protein sequence ID" value="AEB08952.1"/>
    <property type="molecule type" value="Genomic_DNA"/>
</dbReference>
<dbReference type="GO" id="GO:0005737">
    <property type="term" value="C:cytoplasm"/>
    <property type="evidence" value="ECO:0007669"/>
    <property type="project" value="UniProtKB-SubCell"/>
</dbReference>
<dbReference type="HOGENOM" id="CLU_049301_11_1_7"/>
<proteinExistence type="inferred from homology"/>
<evidence type="ECO:0000313" key="5">
    <source>
        <dbReference type="Proteomes" id="UP000000483"/>
    </source>
</evidence>
<gene>
    <name evidence="4" type="ordered locus">Desac_1088</name>
</gene>
<evidence type="ECO:0000259" key="3">
    <source>
        <dbReference type="Pfam" id="PF00582"/>
    </source>
</evidence>
<dbReference type="InterPro" id="IPR006015">
    <property type="entry name" value="Universal_stress_UspA"/>
</dbReference>
<keyword evidence="5" id="KW-1185">Reference proteome</keyword>
<name>F2NHB0_DESAR</name>
<dbReference type="PIRSF" id="PIRSF006276">
    <property type="entry name" value="UspA"/>
    <property type="match status" value="1"/>
</dbReference>
<dbReference type="Pfam" id="PF00582">
    <property type="entry name" value="Usp"/>
    <property type="match status" value="1"/>
</dbReference>
<dbReference type="AlphaFoldDB" id="F2NHB0"/>
<dbReference type="Gene3D" id="3.40.50.620">
    <property type="entry name" value="HUPs"/>
    <property type="match status" value="1"/>
</dbReference>
<dbReference type="PANTHER" id="PTHR46268:SF6">
    <property type="entry name" value="UNIVERSAL STRESS PROTEIN UP12"/>
    <property type="match status" value="1"/>
</dbReference>